<evidence type="ECO:0000313" key="3">
    <source>
        <dbReference type="Proteomes" id="UP000310066"/>
    </source>
</evidence>
<feature type="transmembrane region" description="Helical" evidence="1">
    <location>
        <begin position="249"/>
        <end position="269"/>
    </location>
</feature>
<evidence type="ECO:0008006" key="4">
    <source>
        <dbReference type="Google" id="ProtNLM"/>
    </source>
</evidence>
<evidence type="ECO:0000256" key="1">
    <source>
        <dbReference type="SAM" id="Phobius"/>
    </source>
</evidence>
<feature type="transmembrane region" description="Helical" evidence="1">
    <location>
        <begin position="97"/>
        <end position="123"/>
    </location>
</feature>
<feature type="transmembrane region" description="Helical" evidence="1">
    <location>
        <begin position="152"/>
        <end position="173"/>
    </location>
</feature>
<proteinExistence type="predicted"/>
<evidence type="ECO:0000313" key="2">
    <source>
        <dbReference type="EMBL" id="TKA44058.1"/>
    </source>
</evidence>
<accession>A0A4U0V5N7</accession>
<keyword evidence="1" id="KW-0472">Membrane</keyword>
<feature type="transmembrane region" description="Helical" evidence="1">
    <location>
        <begin position="26"/>
        <end position="44"/>
    </location>
</feature>
<keyword evidence="1" id="KW-0812">Transmembrane</keyword>
<keyword evidence="1" id="KW-1133">Transmembrane helix</keyword>
<feature type="transmembrane region" description="Helical" evidence="1">
    <location>
        <begin position="56"/>
        <end position="77"/>
    </location>
</feature>
<reference evidence="2 3" key="1">
    <citation type="submission" date="2017-03" db="EMBL/GenBank/DDBJ databases">
        <title>Genomes of endolithic fungi from Antarctica.</title>
        <authorList>
            <person name="Coleine C."/>
            <person name="Masonjones S."/>
            <person name="Stajich J.E."/>
        </authorList>
    </citation>
    <scope>NUCLEOTIDE SEQUENCE [LARGE SCALE GENOMIC DNA]</scope>
    <source>
        <strain evidence="2 3">CCFEE 5311</strain>
    </source>
</reference>
<feature type="transmembrane region" description="Helical" evidence="1">
    <location>
        <begin position="179"/>
        <end position="201"/>
    </location>
</feature>
<organism evidence="2 3">
    <name type="scientific">Friedmanniomyces endolithicus</name>
    <dbReference type="NCBI Taxonomy" id="329885"/>
    <lineage>
        <taxon>Eukaryota</taxon>
        <taxon>Fungi</taxon>
        <taxon>Dikarya</taxon>
        <taxon>Ascomycota</taxon>
        <taxon>Pezizomycotina</taxon>
        <taxon>Dothideomycetes</taxon>
        <taxon>Dothideomycetidae</taxon>
        <taxon>Mycosphaerellales</taxon>
        <taxon>Teratosphaeriaceae</taxon>
        <taxon>Friedmanniomyces</taxon>
    </lineage>
</organism>
<dbReference type="AlphaFoldDB" id="A0A4U0V5N7"/>
<gene>
    <name evidence="2" type="ORF">B0A54_04824</name>
</gene>
<comment type="caution">
    <text evidence="2">The sequence shown here is derived from an EMBL/GenBank/DDBJ whole genome shotgun (WGS) entry which is preliminary data.</text>
</comment>
<dbReference type="Gene3D" id="1.20.1280.290">
    <property type="match status" value="1"/>
</dbReference>
<dbReference type="OrthoDB" id="19344at2759"/>
<protein>
    <recommendedName>
        <fullName evidence="4">PQ loop repeat protein</fullName>
    </recommendedName>
</protein>
<dbReference type="Proteomes" id="UP000310066">
    <property type="component" value="Unassembled WGS sequence"/>
</dbReference>
<name>A0A4U0V5N7_9PEZI</name>
<feature type="transmembrane region" description="Helical" evidence="1">
    <location>
        <begin position="213"/>
        <end position="237"/>
    </location>
</feature>
<dbReference type="EMBL" id="NAJP01000016">
    <property type="protein sequence ID" value="TKA44058.1"/>
    <property type="molecule type" value="Genomic_DNA"/>
</dbReference>
<sequence length="329" mass="36674">MAMAVYARTEVPQQCEHLAEPSLAQFALSCALMGWLLICYIPQWSRIVSRASAEGLSTLYILLGSISGVCAVGNIMMIPSSAVDIGCCRTNTRFACISSLLGMLQVILGIACFWVVLFMYVYYSEEEAEAELHGRRPSISGPNRTRHRARRAWIILLAACGFAFAILLISSIILNRFPWYSHTWADILGVLVAIFACIQWIPQTWTTWHLGHLGSLSLTGLCLQAPYTWIFGLNMLIRVGLEAWSVWTVYLLVGTMQLVLIGMGIYFAIRDRREPQEGKASAVEEDDLVEGWNAYVRSRAASNVSQAPLHLGADERSLLLPRKREADAR</sequence>